<protein>
    <submittedName>
        <fullName evidence="1">Uncharacterized protein</fullName>
    </submittedName>
</protein>
<evidence type="ECO:0000313" key="1">
    <source>
        <dbReference type="EMBL" id="PXF62030.1"/>
    </source>
</evidence>
<evidence type="ECO:0000313" key="2">
    <source>
        <dbReference type="Proteomes" id="UP000248329"/>
    </source>
</evidence>
<dbReference type="Proteomes" id="UP000248329">
    <property type="component" value="Unassembled WGS sequence"/>
</dbReference>
<reference evidence="1" key="1">
    <citation type="submission" date="2018-01" db="EMBL/GenBank/DDBJ databases">
        <authorList>
            <person name="Krukenberg V."/>
        </authorList>
    </citation>
    <scope>NUCLEOTIDE SEQUENCE</scope>
    <source>
        <strain evidence="1">E20ANME2</strain>
    </source>
</reference>
<proteinExistence type="predicted"/>
<name>A0AC61L6M9_9EURY</name>
<gene>
    <name evidence="1" type="ORF">C4B59_02075</name>
</gene>
<comment type="caution">
    <text evidence="1">The sequence shown here is derived from an EMBL/GenBank/DDBJ whole genome shotgun (WGS) entry which is preliminary data.</text>
</comment>
<organism evidence="1 2">
    <name type="scientific">Candidatus Methanogaster sp</name>
    <dbReference type="NCBI Taxonomy" id="3386292"/>
    <lineage>
        <taxon>Archaea</taxon>
        <taxon>Methanobacteriati</taxon>
        <taxon>Methanobacteriota</taxon>
        <taxon>Stenosarchaea group</taxon>
        <taxon>Methanomicrobia</taxon>
        <taxon>Methanosarcinales</taxon>
        <taxon>ANME-2 cluster</taxon>
        <taxon>Candidatus Methanogasteraceae</taxon>
        <taxon>Candidatus Methanogaster</taxon>
    </lineage>
</organism>
<accession>A0AC61L6M9</accession>
<dbReference type="EMBL" id="PQXF01000002">
    <property type="protein sequence ID" value="PXF62030.1"/>
    <property type="molecule type" value="Genomic_DNA"/>
</dbReference>
<sequence length="131" mass="15078">MTSPQFEHALTISDLIKDSITHMKVKWQLYQSMGYLPYTDVFDMMLGELDRYSGNVVYPKLVDDGEARPITHNIAPTSIGLDPESFRAFHNMRYLLYYMTFGYLDFAANLNETKHYGVSIRIADIHCVQTG</sequence>